<reference evidence="2 3" key="1">
    <citation type="submission" date="2021-06" db="EMBL/GenBank/DDBJ databases">
        <title>Faecalicatena sp. nov. isolated from porcine feces.</title>
        <authorList>
            <person name="Oh B.S."/>
            <person name="Lee J.H."/>
        </authorList>
    </citation>
    <scope>NUCLEOTIDE SEQUENCE [LARGE SCALE GENOMIC DNA]</scope>
    <source>
        <strain evidence="2 3">AGMB00832</strain>
    </source>
</reference>
<dbReference type="RefSeq" id="WP_216241649.1">
    <property type="nucleotide sequence ID" value="NZ_JABACJ020000009.1"/>
</dbReference>
<accession>A0ABS6D454</accession>
<organism evidence="2 3">
    <name type="scientific">Faecalicatena faecalis</name>
    <dbReference type="NCBI Taxonomy" id="2726362"/>
    <lineage>
        <taxon>Bacteria</taxon>
        <taxon>Bacillati</taxon>
        <taxon>Bacillota</taxon>
        <taxon>Clostridia</taxon>
        <taxon>Lachnospirales</taxon>
        <taxon>Lachnospiraceae</taxon>
        <taxon>Faecalicatena</taxon>
    </lineage>
</organism>
<protein>
    <submittedName>
        <fullName evidence="2">Uncharacterized protein</fullName>
    </submittedName>
</protein>
<dbReference type="Proteomes" id="UP000723714">
    <property type="component" value="Unassembled WGS sequence"/>
</dbReference>
<evidence type="ECO:0000256" key="1">
    <source>
        <dbReference type="SAM" id="SignalP"/>
    </source>
</evidence>
<sequence>MKKKITAGILSMALISAMAMPVMAEDKNMTVLYSQGSTYIVSIPETTLSQTDEVVQTVAATAMNIEPGKKLQVSINGITDGTVTLTRADQGATTTTTVSKGSNKTDLITGDTVIAEFKNQTTKFINGTDGKLYFSPVEEGTAAGNYSGSITYTLAIVDE</sequence>
<feature type="chain" id="PRO_5045445242" evidence="1">
    <location>
        <begin position="25"/>
        <end position="159"/>
    </location>
</feature>
<feature type="signal peptide" evidence="1">
    <location>
        <begin position="1"/>
        <end position="24"/>
    </location>
</feature>
<name>A0ABS6D454_9FIRM</name>
<keyword evidence="3" id="KW-1185">Reference proteome</keyword>
<comment type="caution">
    <text evidence="2">The sequence shown here is derived from an EMBL/GenBank/DDBJ whole genome shotgun (WGS) entry which is preliminary data.</text>
</comment>
<proteinExistence type="predicted"/>
<evidence type="ECO:0000313" key="3">
    <source>
        <dbReference type="Proteomes" id="UP000723714"/>
    </source>
</evidence>
<keyword evidence="1" id="KW-0732">Signal</keyword>
<dbReference type="EMBL" id="JABACJ020000009">
    <property type="protein sequence ID" value="MBU3876377.1"/>
    <property type="molecule type" value="Genomic_DNA"/>
</dbReference>
<gene>
    <name evidence="2" type="ORF">HGO97_011200</name>
</gene>
<evidence type="ECO:0000313" key="2">
    <source>
        <dbReference type="EMBL" id="MBU3876377.1"/>
    </source>
</evidence>